<name>A0A9W7FZJ8_9STRA</name>
<keyword evidence="2" id="KW-1185">Reference proteome</keyword>
<evidence type="ECO:0000313" key="2">
    <source>
        <dbReference type="Proteomes" id="UP001165082"/>
    </source>
</evidence>
<sequence length="20" mass="2484">MEKPKKKLKPVFKIIFAYFQ</sequence>
<dbReference type="EMBL" id="BRXZ01007235">
    <property type="protein sequence ID" value="GMI25818.1"/>
    <property type="molecule type" value="Genomic_DNA"/>
</dbReference>
<gene>
    <name evidence="1" type="ORF">TrRE_jg9182</name>
</gene>
<accession>A0A9W7FZJ8</accession>
<dbReference type="AlphaFoldDB" id="A0A9W7FZJ8"/>
<comment type="caution">
    <text evidence="1">The sequence shown here is derived from an EMBL/GenBank/DDBJ whole genome shotgun (WGS) entry which is preliminary data.</text>
</comment>
<reference evidence="1" key="1">
    <citation type="submission" date="2022-07" db="EMBL/GenBank/DDBJ databases">
        <title>Genome analysis of Parmales, a sister group of diatoms, reveals the evolutionary specialization of diatoms from phago-mixotrophs to photoautotrophs.</title>
        <authorList>
            <person name="Ban H."/>
            <person name="Sato S."/>
            <person name="Yoshikawa S."/>
            <person name="Kazumasa Y."/>
            <person name="Nakamura Y."/>
            <person name="Ichinomiya M."/>
            <person name="Saitoh K."/>
            <person name="Sato N."/>
            <person name="Blanc-Mathieu R."/>
            <person name="Endo H."/>
            <person name="Kuwata A."/>
            <person name="Ogata H."/>
        </authorList>
    </citation>
    <scope>NUCLEOTIDE SEQUENCE</scope>
</reference>
<protein>
    <submittedName>
        <fullName evidence="1">Uncharacterized protein</fullName>
    </submittedName>
</protein>
<dbReference type="Proteomes" id="UP001165082">
    <property type="component" value="Unassembled WGS sequence"/>
</dbReference>
<proteinExistence type="predicted"/>
<organism evidence="1 2">
    <name type="scientific">Triparma retinervis</name>
    <dbReference type="NCBI Taxonomy" id="2557542"/>
    <lineage>
        <taxon>Eukaryota</taxon>
        <taxon>Sar</taxon>
        <taxon>Stramenopiles</taxon>
        <taxon>Ochrophyta</taxon>
        <taxon>Bolidophyceae</taxon>
        <taxon>Parmales</taxon>
        <taxon>Triparmaceae</taxon>
        <taxon>Triparma</taxon>
    </lineage>
</organism>
<feature type="non-terminal residue" evidence="1">
    <location>
        <position position="1"/>
    </location>
</feature>
<evidence type="ECO:0000313" key="1">
    <source>
        <dbReference type="EMBL" id="GMI25818.1"/>
    </source>
</evidence>